<evidence type="ECO:0000313" key="2">
    <source>
        <dbReference type="Proteomes" id="UP000182661"/>
    </source>
</evidence>
<proteinExistence type="predicted"/>
<organism evidence="1 2">
    <name type="scientific">Pararhizobium antarcticum</name>
    <dbReference type="NCBI Taxonomy" id="1798805"/>
    <lineage>
        <taxon>Bacteria</taxon>
        <taxon>Pseudomonadati</taxon>
        <taxon>Pseudomonadota</taxon>
        <taxon>Alphaproteobacteria</taxon>
        <taxon>Hyphomicrobiales</taxon>
        <taxon>Rhizobiaceae</taxon>
        <taxon>Rhizobium/Agrobacterium group</taxon>
        <taxon>Pararhizobium</taxon>
    </lineage>
</organism>
<protein>
    <submittedName>
        <fullName evidence="1">Ferredoxin</fullName>
    </submittedName>
</protein>
<evidence type="ECO:0000313" key="1">
    <source>
        <dbReference type="EMBL" id="OJF98322.1"/>
    </source>
</evidence>
<sequence>MTDDNRSVEQVRAVLEPHGLFLRGTVNFALGETAPDLADGRPARSVVLIGNVGSSIWPAFERWRGSAAPTDHPLDDWTKSVIRPVATAFGATPFFPSDPPFQPFQQWAVRAEGIKTSPLGILIHPQYGLWHGYRAALAFDRAQLQTGADKTEHPCDSCRDKPCLSCCPVDAVQPGGFAVSACRTHLATKAGADGCGEGGCIARNACPVGTDYRYKQAQLQFHMAALWRPL</sequence>
<accession>A0A657LU07</accession>
<dbReference type="EMBL" id="LSRP01000076">
    <property type="protein sequence ID" value="OJF98322.1"/>
    <property type="molecule type" value="Genomic_DNA"/>
</dbReference>
<dbReference type="Proteomes" id="UP000182661">
    <property type="component" value="Unassembled WGS sequence"/>
</dbReference>
<dbReference type="OrthoDB" id="8279740at2"/>
<name>A0A657LU07_9HYPH</name>
<reference evidence="1 2" key="1">
    <citation type="submission" date="2016-02" db="EMBL/GenBank/DDBJ databases">
        <title>Genome sequencing of a beta-galactosidase producing bacteria Rhizobium sp. 59.</title>
        <authorList>
            <person name="Wang D."/>
            <person name="Kot W."/>
            <person name="Qin Y."/>
            <person name="Hansen L."/>
            <person name="Naqvi K."/>
            <person name="Rensing C."/>
        </authorList>
    </citation>
    <scope>NUCLEOTIDE SEQUENCE [LARGE SCALE GENOMIC DNA]</scope>
    <source>
        <strain evidence="1 2">59</strain>
    </source>
</reference>
<dbReference type="AlphaFoldDB" id="A0A657LU07"/>
<gene>
    <name evidence="1" type="ORF">AX760_14530</name>
</gene>
<dbReference type="RefSeq" id="WP_071832559.1">
    <property type="nucleotide sequence ID" value="NZ_LSRP01000076.1"/>
</dbReference>
<comment type="caution">
    <text evidence="1">The sequence shown here is derived from an EMBL/GenBank/DDBJ whole genome shotgun (WGS) entry which is preliminary data.</text>
</comment>
<keyword evidence="2" id="KW-1185">Reference proteome</keyword>